<evidence type="ECO:0000256" key="2">
    <source>
        <dbReference type="ARBA" id="ARBA00005336"/>
    </source>
</evidence>
<comment type="caution">
    <text evidence="8">The sequence shown here is derived from an EMBL/GenBank/DDBJ whole genome shotgun (WGS) entry which is preliminary data.</text>
</comment>
<dbReference type="InterPro" id="IPR017853">
    <property type="entry name" value="GH"/>
</dbReference>
<dbReference type="Pfam" id="PF00933">
    <property type="entry name" value="Glyco_hydro_3"/>
    <property type="match status" value="1"/>
</dbReference>
<sequence>MPKILSYQEASLQLTLTEKIGQLFMPAAFINDSEEEIQALEQLICENHVGGLCFFHSRSSAATNFEGKKKVIYNKESFRTLQNLIERYQKKAKHRLLIAIDAEWGLAMRIENTPQYPYAITMGAIQDNTDLVFQVGKNIAHDCKQAGIHYNLAPVVDINNNSKNPVIGYRSFGEDKINVTTNSLAYLKGMQSEGVIGSIKHFPGHGDTATDSHLGLPVIEKSKEELLNNELHPFRKLIEEGVDSVMVGHLCVPALSKGKQIPSSISKDMIKGVLRHELGFKGVVISDALNMHAVSKNYPVQGELEWLAFDAGNDILCFAEQIAAGIKMISEKATQAQIEEAFKRVWSLKEKAIRAEVGSHSDLSEPDQLNTEIAKASITMIQGNKDDIASFMKNGFIGITNHPETERSFLGILGDHHDFRTYSLKAVMGSSLEDIEKEGNILLSLEPPQVKPTNNFGFTEDEIHKINELINTKNVVLYLFGNPYALQLFDYHKAHSTVVAYQNLKVFQEVAASHFMGSIAAKGKLPVELQ</sequence>
<evidence type="ECO:0000313" key="10">
    <source>
        <dbReference type="Proteomes" id="UP000651837"/>
    </source>
</evidence>
<dbReference type="InterPro" id="IPR050226">
    <property type="entry name" value="NagZ_Beta-hexosaminidase"/>
</dbReference>
<protein>
    <recommendedName>
        <fullName evidence="3">beta-N-acetylhexosaminidase</fullName>
        <ecNumber evidence="3">3.2.1.52</ecNumber>
    </recommendedName>
</protein>
<dbReference type="EMBL" id="QGGQ01000009">
    <property type="protein sequence ID" value="PWK21953.1"/>
    <property type="molecule type" value="Genomic_DNA"/>
</dbReference>
<dbReference type="SUPFAM" id="SSF51445">
    <property type="entry name" value="(Trans)glycosidases"/>
    <property type="match status" value="1"/>
</dbReference>
<evidence type="ECO:0000313" key="7">
    <source>
        <dbReference type="EMBL" id="MBD1262758.1"/>
    </source>
</evidence>
<dbReference type="GO" id="GO:0005975">
    <property type="term" value="P:carbohydrate metabolic process"/>
    <property type="evidence" value="ECO:0007669"/>
    <property type="project" value="InterPro"/>
</dbReference>
<dbReference type="PANTHER" id="PTHR30480">
    <property type="entry name" value="BETA-HEXOSAMINIDASE-RELATED"/>
    <property type="match status" value="1"/>
</dbReference>
<evidence type="ECO:0000313" key="9">
    <source>
        <dbReference type="Proteomes" id="UP000245667"/>
    </source>
</evidence>
<comment type="similarity">
    <text evidence="2">Belongs to the glycosyl hydrolase 3 family.</text>
</comment>
<dbReference type="InterPro" id="IPR036962">
    <property type="entry name" value="Glyco_hydro_3_N_sf"/>
</dbReference>
<evidence type="ECO:0000259" key="6">
    <source>
        <dbReference type="Pfam" id="PF00933"/>
    </source>
</evidence>
<dbReference type="Proteomes" id="UP000651837">
    <property type="component" value="Unassembled WGS sequence"/>
</dbReference>
<dbReference type="GO" id="GO:0004563">
    <property type="term" value="F:beta-N-acetylhexosaminidase activity"/>
    <property type="evidence" value="ECO:0007669"/>
    <property type="project" value="UniProtKB-EC"/>
</dbReference>
<evidence type="ECO:0000256" key="4">
    <source>
        <dbReference type="ARBA" id="ARBA00022801"/>
    </source>
</evidence>
<dbReference type="Gene3D" id="3.20.20.300">
    <property type="entry name" value="Glycoside hydrolase, family 3, N-terminal domain"/>
    <property type="match status" value="1"/>
</dbReference>
<reference evidence="7 10" key="2">
    <citation type="submission" date="2020-07" db="EMBL/GenBank/DDBJ databases">
        <title>The draft genome sequence of Maribacter polysiphoniae KCTC 22021.</title>
        <authorList>
            <person name="Mu L."/>
        </authorList>
    </citation>
    <scope>NUCLEOTIDE SEQUENCE [LARGE SCALE GENOMIC DNA]</scope>
    <source>
        <strain evidence="7 10">KCTC 22021</strain>
    </source>
</reference>
<name>A0A316DZI9_9FLAO</name>
<organism evidence="8 9">
    <name type="scientific">Maribacter polysiphoniae</name>
    <dbReference type="NCBI Taxonomy" id="429344"/>
    <lineage>
        <taxon>Bacteria</taxon>
        <taxon>Pseudomonadati</taxon>
        <taxon>Bacteroidota</taxon>
        <taxon>Flavobacteriia</taxon>
        <taxon>Flavobacteriales</taxon>
        <taxon>Flavobacteriaceae</taxon>
        <taxon>Maribacter</taxon>
    </lineage>
</organism>
<dbReference type="Proteomes" id="UP000245667">
    <property type="component" value="Unassembled WGS sequence"/>
</dbReference>
<keyword evidence="10" id="KW-1185">Reference proteome</keyword>
<dbReference type="AlphaFoldDB" id="A0A316DZI9"/>
<dbReference type="InterPro" id="IPR001764">
    <property type="entry name" value="Glyco_hydro_3_N"/>
</dbReference>
<dbReference type="PROSITE" id="PS00775">
    <property type="entry name" value="GLYCOSYL_HYDROL_F3"/>
    <property type="match status" value="1"/>
</dbReference>
<dbReference type="PANTHER" id="PTHR30480:SF13">
    <property type="entry name" value="BETA-HEXOSAMINIDASE"/>
    <property type="match status" value="1"/>
</dbReference>
<proteinExistence type="inferred from homology"/>
<evidence type="ECO:0000313" key="8">
    <source>
        <dbReference type="EMBL" id="PWK21953.1"/>
    </source>
</evidence>
<gene>
    <name evidence="7" type="ORF">HZY62_19330</name>
    <name evidence="8" type="ORF">LX92_03305</name>
</gene>
<feature type="domain" description="Glycoside hydrolase family 3 N-terminal" evidence="6">
    <location>
        <begin position="15"/>
        <end position="347"/>
    </location>
</feature>
<dbReference type="GO" id="GO:0009254">
    <property type="term" value="P:peptidoglycan turnover"/>
    <property type="evidence" value="ECO:0007669"/>
    <property type="project" value="TreeGrafter"/>
</dbReference>
<dbReference type="InterPro" id="IPR019800">
    <property type="entry name" value="Glyco_hydro_3_AS"/>
</dbReference>
<dbReference type="OrthoDB" id="9805821at2"/>
<evidence type="ECO:0000256" key="5">
    <source>
        <dbReference type="ARBA" id="ARBA00023295"/>
    </source>
</evidence>
<keyword evidence="4 8" id="KW-0378">Hydrolase</keyword>
<evidence type="ECO:0000256" key="3">
    <source>
        <dbReference type="ARBA" id="ARBA00012663"/>
    </source>
</evidence>
<comment type="catalytic activity">
    <reaction evidence="1">
        <text>Hydrolysis of terminal non-reducing N-acetyl-D-hexosamine residues in N-acetyl-beta-D-hexosaminides.</text>
        <dbReference type="EC" id="3.2.1.52"/>
    </reaction>
</comment>
<reference evidence="8 9" key="1">
    <citation type="submission" date="2018-05" db="EMBL/GenBank/DDBJ databases">
        <title>Genomic Encyclopedia of Archaeal and Bacterial Type Strains, Phase II (KMG-II): from individual species to whole genera.</title>
        <authorList>
            <person name="Goeker M."/>
        </authorList>
    </citation>
    <scope>NUCLEOTIDE SEQUENCE [LARGE SCALE GENOMIC DNA]</scope>
    <source>
        <strain evidence="8 9">DSM 23514</strain>
    </source>
</reference>
<dbReference type="RefSeq" id="WP_109652977.1">
    <property type="nucleotide sequence ID" value="NZ_JACWLN010000013.1"/>
</dbReference>
<evidence type="ECO:0000256" key="1">
    <source>
        <dbReference type="ARBA" id="ARBA00001231"/>
    </source>
</evidence>
<keyword evidence="5" id="KW-0326">Glycosidase</keyword>
<dbReference type="Gene3D" id="3.40.50.1700">
    <property type="entry name" value="Glycoside hydrolase family 3 C-terminal domain"/>
    <property type="match status" value="1"/>
</dbReference>
<dbReference type="EMBL" id="JACWLN010000013">
    <property type="protein sequence ID" value="MBD1262758.1"/>
    <property type="molecule type" value="Genomic_DNA"/>
</dbReference>
<dbReference type="EC" id="3.2.1.52" evidence="3"/>
<dbReference type="InterPro" id="IPR036881">
    <property type="entry name" value="Glyco_hydro_3_C_sf"/>
</dbReference>
<accession>A0A316DZI9</accession>